<name>A0A4P9Y0J9_9FUNG</name>
<evidence type="ECO:0000313" key="3">
    <source>
        <dbReference type="Proteomes" id="UP000267251"/>
    </source>
</evidence>
<reference evidence="3" key="1">
    <citation type="journal article" date="2018" name="Nat. Microbiol.">
        <title>Leveraging single-cell genomics to expand the fungal tree of life.</title>
        <authorList>
            <person name="Ahrendt S.R."/>
            <person name="Quandt C.A."/>
            <person name="Ciobanu D."/>
            <person name="Clum A."/>
            <person name="Salamov A."/>
            <person name="Andreopoulos B."/>
            <person name="Cheng J.F."/>
            <person name="Woyke T."/>
            <person name="Pelin A."/>
            <person name="Henrissat B."/>
            <person name="Reynolds N.K."/>
            <person name="Benny G.L."/>
            <person name="Smith M.E."/>
            <person name="James T.Y."/>
            <person name="Grigoriev I.V."/>
        </authorList>
    </citation>
    <scope>NUCLEOTIDE SEQUENCE [LARGE SCALE GENOMIC DNA]</scope>
</reference>
<protein>
    <submittedName>
        <fullName evidence="2">Uncharacterized protein</fullName>
    </submittedName>
</protein>
<organism evidence="2 3">
    <name type="scientific">Piptocephalis cylindrospora</name>
    <dbReference type="NCBI Taxonomy" id="1907219"/>
    <lineage>
        <taxon>Eukaryota</taxon>
        <taxon>Fungi</taxon>
        <taxon>Fungi incertae sedis</taxon>
        <taxon>Zoopagomycota</taxon>
        <taxon>Zoopagomycotina</taxon>
        <taxon>Zoopagomycetes</taxon>
        <taxon>Zoopagales</taxon>
        <taxon>Piptocephalidaceae</taxon>
        <taxon>Piptocephalis</taxon>
    </lineage>
</organism>
<evidence type="ECO:0000256" key="1">
    <source>
        <dbReference type="SAM" id="MobiDB-lite"/>
    </source>
</evidence>
<dbReference type="EMBL" id="KZ988409">
    <property type="protein sequence ID" value="RKP12258.1"/>
    <property type="molecule type" value="Genomic_DNA"/>
</dbReference>
<sequence>MTIPQVGMHTHTYAHPYGDGHTHPHLPYRRASNDAPQSNAGPYPMSWTERCWTLALPPHSRFFDPDTADGRPRTRRIRQTSKGWREEERVGGFEEWRSRKALLCVWAGLMVE</sequence>
<feature type="region of interest" description="Disordered" evidence="1">
    <location>
        <begin position="1"/>
        <end position="40"/>
    </location>
</feature>
<proteinExistence type="predicted"/>
<gene>
    <name evidence="2" type="ORF">BJ684DRAFT_17241</name>
</gene>
<evidence type="ECO:0000313" key="2">
    <source>
        <dbReference type="EMBL" id="RKP12258.1"/>
    </source>
</evidence>
<accession>A0A4P9Y0J9</accession>
<feature type="compositionally biased region" description="Basic and acidic residues" evidence="1">
    <location>
        <begin position="63"/>
        <end position="72"/>
    </location>
</feature>
<dbReference type="AlphaFoldDB" id="A0A4P9Y0J9"/>
<dbReference type="Proteomes" id="UP000267251">
    <property type="component" value="Unassembled WGS sequence"/>
</dbReference>
<feature type="region of interest" description="Disordered" evidence="1">
    <location>
        <begin position="63"/>
        <end position="84"/>
    </location>
</feature>
<keyword evidence="3" id="KW-1185">Reference proteome</keyword>